<comment type="caution">
    <text evidence="1">The sequence shown here is derived from an EMBL/GenBank/DDBJ whole genome shotgun (WGS) entry which is preliminary data.</text>
</comment>
<dbReference type="Proteomes" id="UP001381693">
    <property type="component" value="Unassembled WGS sequence"/>
</dbReference>
<proteinExistence type="predicted"/>
<dbReference type="SUPFAM" id="SSF51197">
    <property type="entry name" value="Clavaminate synthase-like"/>
    <property type="match status" value="1"/>
</dbReference>
<accession>A0AAN9AAC5</accession>
<dbReference type="EMBL" id="JAXCGZ010008278">
    <property type="protein sequence ID" value="KAK7077785.1"/>
    <property type="molecule type" value="Genomic_DNA"/>
</dbReference>
<gene>
    <name evidence="1" type="ORF">SK128_003499</name>
</gene>
<reference evidence="1 2" key="1">
    <citation type="submission" date="2023-11" db="EMBL/GenBank/DDBJ databases">
        <title>Halocaridina rubra genome assembly.</title>
        <authorList>
            <person name="Smith C."/>
        </authorList>
    </citation>
    <scope>NUCLEOTIDE SEQUENCE [LARGE SCALE GENOMIC DNA]</scope>
    <source>
        <strain evidence="1">EP-1</strain>
        <tissue evidence="1">Whole</tissue>
    </source>
</reference>
<evidence type="ECO:0000313" key="2">
    <source>
        <dbReference type="Proteomes" id="UP001381693"/>
    </source>
</evidence>
<keyword evidence="2" id="KW-1185">Reference proteome</keyword>
<organism evidence="1 2">
    <name type="scientific">Halocaridina rubra</name>
    <name type="common">Hawaiian red shrimp</name>
    <dbReference type="NCBI Taxonomy" id="373956"/>
    <lineage>
        <taxon>Eukaryota</taxon>
        <taxon>Metazoa</taxon>
        <taxon>Ecdysozoa</taxon>
        <taxon>Arthropoda</taxon>
        <taxon>Crustacea</taxon>
        <taxon>Multicrustacea</taxon>
        <taxon>Malacostraca</taxon>
        <taxon>Eumalacostraca</taxon>
        <taxon>Eucarida</taxon>
        <taxon>Decapoda</taxon>
        <taxon>Pleocyemata</taxon>
        <taxon>Caridea</taxon>
        <taxon>Atyoidea</taxon>
        <taxon>Atyidae</taxon>
        <taxon>Halocaridina</taxon>
    </lineage>
</organism>
<sequence>MDESVFQYNAKNWSVTPAMKEAYNKNGFVILRNVLSDAEIQKLRSALENSKGVLSHAHSRDDGDGRRSHIALWNHPGHDITGILARMQRVAGVMQE</sequence>
<protein>
    <submittedName>
        <fullName evidence="1">Uncharacterized protein</fullName>
    </submittedName>
</protein>
<name>A0AAN9AAC5_HALRR</name>
<dbReference type="Gene3D" id="2.60.120.620">
    <property type="entry name" value="q2cbj1_9rhob like domain"/>
    <property type="match status" value="1"/>
</dbReference>
<evidence type="ECO:0000313" key="1">
    <source>
        <dbReference type="EMBL" id="KAK7077785.1"/>
    </source>
</evidence>
<feature type="non-terminal residue" evidence="1">
    <location>
        <position position="96"/>
    </location>
</feature>
<dbReference type="AlphaFoldDB" id="A0AAN9AAC5"/>